<proteinExistence type="predicted"/>
<feature type="transmembrane region" description="Helical" evidence="6">
    <location>
        <begin position="12"/>
        <end position="39"/>
    </location>
</feature>
<dbReference type="PANTHER" id="PTHR34857:SF2">
    <property type="entry name" value="SLL0384 PROTEIN"/>
    <property type="match status" value="1"/>
</dbReference>
<sequence length="232" mass="25851">MKIDPRTKLLILAITSISVFLNGSITIECIFAALPFLLLLSTKKIYTSLKYAALFLALLAIQLWLVPLLPVSAGGIIYMFAVYIRKLIPCFMLGSLLISTTRVSEFLAAVGKLRLPKGFTISLSITLRYFPTMGEEWNSIKDAMALRGIPVTAAGILRHPMRTMEYVYVPMLVSASKISDEITQAAITRGIDHVQRRTCMETVRFHVMDMLVLVAYITVILLAFLANGKGWF</sequence>
<evidence type="ECO:0000256" key="2">
    <source>
        <dbReference type="ARBA" id="ARBA00022475"/>
    </source>
</evidence>
<evidence type="ECO:0000256" key="1">
    <source>
        <dbReference type="ARBA" id="ARBA00004141"/>
    </source>
</evidence>
<protein>
    <submittedName>
        <fullName evidence="7">Energy-coupling factor transporter transmembrane component T</fullName>
    </submittedName>
</protein>
<dbReference type="CDD" id="cd16914">
    <property type="entry name" value="EcfT"/>
    <property type="match status" value="1"/>
</dbReference>
<dbReference type="RefSeq" id="WP_273237152.1">
    <property type="nucleotide sequence ID" value="NZ_JBBMFK010000023.1"/>
</dbReference>
<keyword evidence="5 6" id="KW-0472">Membrane</keyword>
<evidence type="ECO:0000313" key="7">
    <source>
        <dbReference type="EMBL" id="MEQ2444354.1"/>
    </source>
</evidence>
<reference evidence="7 8" key="1">
    <citation type="submission" date="2024-03" db="EMBL/GenBank/DDBJ databases">
        <title>Human intestinal bacterial collection.</title>
        <authorList>
            <person name="Pauvert C."/>
            <person name="Hitch T.C.A."/>
            <person name="Clavel T."/>
        </authorList>
    </citation>
    <scope>NUCLEOTIDE SEQUENCE [LARGE SCALE GENOMIC DNA]</scope>
    <source>
        <strain evidence="7 8">CLA-AP-H29</strain>
    </source>
</reference>
<comment type="subcellular location">
    <subcellularLocation>
        <location evidence="1">Membrane</location>
        <topology evidence="1">Multi-pass membrane protein</topology>
    </subcellularLocation>
</comment>
<dbReference type="Pfam" id="PF02361">
    <property type="entry name" value="CbiQ"/>
    <property type="match status" value="1"/>
</dbReference>
<name>A0ABV1EAL0_9FIRM</name>
<keyword evidence="4 6" id="KW-1133">Transmembrane helix</keyword>
<keyword evidence="2" id="KW-1003">Cell membrane</keyword>
<accession>A0ABV1EAL0</accession>
<dbReference type="EMBL" id="JBBMFK010000023">
    <property type="protein sequence ID" value="MEQ2444354.1"/>
    <property type="molecule type" value="Genomic_DNA"/>
</dbReference>
<evidence type="ECO:0000256" key="3">
    <source>
        <dbReference type="ARBA" id="ARBA00022692"/>
    </source>
</evidence>
<keyword evidence="3 6" id="KW-0812">Transmembrane</keyword>
<dbReference type="Proteomes" id="UP001464378">
    <property type="component" value="Unassembled WGS sequence"/>
</dbReference>
<keyword evidence="8" id="KW-1185">Reference proteome</keyword>
<feature type="transmembrane region" description="Helical" evidence="6">
    <location>
        <begin position="205"/>
        <end position="226"/>
    </location>
</feature>
<evidence type="ECO:0000256" key="5">
    <source>
        <dbReference type="ARBA" id="ARBA00023136"/>
    </source>
</evidence>
<gene>
    <name evidence="7" type="ORF">WMO64_12865</name>
</gene>
<evidence type="ECO:0000256" key="6">
    <source>
        <dbReference type="SAM" id="Phobius"/>
    </source>
</evidence>
<dbReference type="InterPro" id="IPR051611">
    <property type="entry name" value="ECF_transporter_component"/>
</dbReference>
<dbReference type="PANTHER" id="PTHR34857">
    <property type="entry name" value="SLL0384 PROTEIN"/>
    <property type="match status" value="1"/>
</dbReference>
<evidence type="ECO:0000313" key="8">
    <source>
        <dbReference type="Proteomes" id="UP001464378"/>
    </source>
</evidence>
<comment type="caution">
    <text evidence="7">The sequence shown here is derived from an EMBL/GenBank/DDBJ whole genome shotgun (WGS) entry which is preliminary data.</text>
</comment>
<evidence type="ECO:0000256" key="4">
    <source>
        <dbReference type="ARBA" id="ARBA00022989"/>
    </source>
</evidence>
<dbReference type="InterPro" id="IPR003339">
    <property type="entry name" value="ABC/ECF_trnsptr_transmembrane"/>
</dbReference>
<organism evidence="7 8">
    <name type="scientific">Pseudoflavonifractor intestinihominis</name>
    <dbReference type="NCBI Taxonomy" id="3133171"/>
    <lineage>
        <taxon>Bacteria</taxon>
        <taxon>Bacillati</taxon>
        <taxon>Bacillota</taxon>
        <taxon>Clostridia</taxon>
        <taxon>Eubacteriales</taxon>
        <taxon>Oscillospiraceae</taxon>
        <taxon>Pseudoflavonifractor</taxon>
    </lineage>
</organism>